<dbReference type="Pfam" id="PF00254">
    <property type="entry name" value="FKBP_C"/>
    <property type="match status" value="1"/>
</dbReference>
<keyword evidence="5" id="KW-1185">Reference proteome</keyword>
<organism evidence="4 5">
    <name type="scientific">Effrenium voratum</name>
    <dbReference type="NCBI Taxonomy" id="2562239"/>
    <lineage>
        <taxon>Eukaryota</taxon>
        <taxon>Sar</taxon>
        <taxon>Alveolata</taxon>
        <taxon>Dinophyceae</taxon>
        <taxon>Suessiales</taxon>
        <taxon>Symbiodiniaceae</taxon>
        <taxon>Effrenium</taxon>
    </lineage>
</organism>
<feature type="chain" id="PRO_5041268968" description="peptidylprolyl isomerase" evidence="2">
    <location>
        <begin position="23"/>
        <end position="212"/>
    </location>
</feature>
<dbReference type="Gene3D" id="3.10.50.40">
    <property type="match status" value="1"/>
</dbReference>
<protein>
    <recommendedName>
        <fullName evidence="1">peptidylprolyl isomerase</fullName>
        <ecNumber evidence="1">5.2.1.8</ecNumber>
    </recommendedName>
</protein>
<comment type="catalytic activity">
    <reaction evidence="1">
        <text>[protein]-peptidylproline (omega=180) = [protein]-peptidylproline (omega=0)</text>
        <dbReference type="Rhea" id="RHEA:16237"/>
        <dbReference type="Rhea" id="RHEA-COMP:10747"/>
        <dbReference type="Rhea" id="RHEA-COMP:10748"/>
        <dbReference type="ChEBI" id="CHEBI:83833"/>
        <dbReference type="ChEBI" id="CHEBI:83834"/>
        <dbReference type="EC" id="5.2.1.8"/>
    </reaction>
</comment>
<keyword evidence="1" id="KW-0413">Isomerase</keyword>
<feature type="domain" description="PPIase FKBP-type" evidence="3">
    <location>
        <begin position="84"/>
        <end position="193"/>
    </location>
</feature>
<proteinExistence type="predicted"/>
<feature type="signal peptide" evidence="2">
    <location>
        <begin position="1"/>
        <end position="22"/>
    </location>
</feature>
<sequence>MPQPRRLLALLGSLAIARWAFVAPGTPPREGSRRALLGSAGAVLLASAADAEDQPVAARTGKTPFAKMDFQVLREGKCEPAKLGDLVRIKHRAWFDNFEEGAPWELTMVGRQEVGPYQSPVRIKVGKTPLTPYDPPALTDALIGMRPGELRRVVVPPEFGFGAKGRSIAGPQEDQDIPPNAPLYYEIEMVWTGPAQLADCIKPFTDDGRYKP</sequence>
<reference evidence="4" key="1">
    <citation type="submission" date="2023-08" db="EMBL/GenBank/DDBJ databases">
        <authorList>
            <person name="Chen Y."/>
            <person name="Shah S."/>
            <person name="Dougan E. K."/>
            <person name="Thang M."/>
            <person name="Chan C."/>
        </authorList>
    </citation>
    <scope>NUCLEOTIDE SEQUENCE</scope>
</reference>
<dbReference type="InterPro" id="IPR001179">
    <property type="entry name" value="PPIase_FKBP_dom"/>
</dbReference>
<evidence type="ECO:0000256" key="1">
    <source>
        <dbReference type="PROSITE-ProRule" id="PRU00277"/>
    </source>
</evidence>
<comment type="caution">
    <text evidence="4">The sequence shown here is derived from an EMBL/GenBank/DDBJ whole genome shotgun (WGS) entry which is preliminary data.</text>
</comment>
<evidence type="ECO:0000256" key="2">
    <source>
        <dbReference type="SAM" id="SignalP"/>
    </source>
</evidence>
<dbReference type="PROSITE" id="PS50059">
    <property type="entry name" value="FKBP_PPIASE"/>
    <property type="match status" value="1"/>
</dbReference>
<dbReference type="EMBL" id="CAUJNA010002339">
    <property type="protein sequence ID" value="CAJ1392492.1"/>
    <property type="molecule type" value="Genomic_DNA"/>
</dbReference>
<accession>A0AA36ITB6</accession>
<name>A0AA36ITB6_9DINO</name>
<keyword evidence="2" id="KW-0732">Signal</keyword>
<evidence type="ECO:0000313" key="5">
    <source>
        <dbReference type="Proteomes" id="UP001178507"/>
    </source>
</evidence>
<dbReference type="EC" id="5.2.1.8" evidence="1"/>
<evidence type="ECO:0000259" key="3">
    <source>
        <dbReference type="PROSITE" id="PS50059"/>
    </source>
</evidence>
<dbReference type="AlphaFoldDB" id="A0AA36ITB6"/>
<gene>
    <name evidence="4" type="ORF">EVOR1521_LOCUS17572</name>
</gene>
<dbReference type="InterPro" id="IPR046357">
    <property type="entry name" value="PPIase_dom_sf"/>
</dbReference>
<dbReference type="Proteomes" id="UP001178507">
    <property type="component" value="Unassembled WGS sequence"/>
</dbReference>
<dbReference type="SUPFAM" id="SSF54534">
    <property type="entry name" value="FKBP-like"/>
    <property type="match status" value="1"/>
</dbReference>
<keyword evidence="1" id="KW-0697">Rotamase</keyword>
<evidence type="ECO:0000313" key="4">
    <source>
        <dbReference type="EMBL" id="CAJ1392492.1"/>
    </source>
</evidence>
<dbReference type="GO" id="GO:0003755">
    <property type="term" value="F:peptidyl-prolyl cis-trans isomerase activity"/>
    <property type="evidence" value="ECO:0007669"/>
    <property type="project" value="UniProtKB-KW"/>
</dbReference>